<dbReference type="AlphaFoldDB" id="A0A1H5MZH8"/>
<dbReference type="SUPFAM" id="SSF53756">
    <property type="entry name" value="UDP-Glycosyltransferase/glycogen phosphorylase"/>
    <property type="match status" value="1"/>
</dbReference>
<dbReference type="Gene3D" id="3.40.50.2000">
    <property type="entry name" value="Glycogen Phosphorylase B"/>
    <property type="match status" value="1"/>
</dbReference>
<name>A0A1H5MZH8_9PSED</name>
<keyword evidence="1" id="KW-1133">Transmembrane helix</keyword>
<proteinExistence type="predicted"/>
<keyword evidence="2" id="KW-0808">Transferase</keyword>
<evidence type="ECO:0000256" key="1">
    <source>
        <dbReference type="SAM" id="Phobius"/>
    </source>
</evidence>
<reference evidence="2 3" key="1">
    <citation type="submission" date="2016-10" db="EMBL/GenBank/DDBJ databases">
        <authorList>
            <person name="de Groot N.N."/>
        </authorList>
    </citation>
    <scope>NUCLEOTIDE SEQUENCE [LARGE SCALE GENOMIC DNA]</scope>
    <source>
        <strain evidence="2 3">BS3662</strain>
    </source>
</reference>
<feature type="transmembrane region" description="Helical" evidence="1">
    <location>
        <begin position="104"/>
        <end position="125"/>
    </location>
</feature>
<organism evidence="2 3">
    <name type="scientific">Pseudomonas migulae</name>
    <dbReference type="NCBI Taxonomy" id="78543"/>
    <lineage>
        <taxon>Bacteria</taxon>
        <taxon>Pseudomonadati</taxon>
        <taxon>Pseudomonadota</taxon>
        <taxon>Gammaproteobacteria</taxon>
        <taxon>Pseudomonadales</taxon>
        <taxon>Pseudomonadaceae</taxon>
        <taxon>Pseudomonas</taxon>
    </lineage>
</organism>
<dbReference type="RefSeq" id="WP_084319439.1">
    <property type="nucleotide sequence ID" value="NZ_FNTY01000002.1"/>
</dbReference>
<keyword evidence="1" id="KW-0472">Membrane</keyword>
<sequence length="433" mass="49107">MLNGSSFLRRFKKLLAYIIISVIILPMAAVVLLIARRSSSSVPRLVWGEAPIISNPIWARALRDGGHVSQSYTDGYCYSINDRADYDQTIQERFPHCNLEFQRLFGFFDALLNYDVFFISFNGFFLGHTPFWRLESYFFRLAGKKVVVMPFGLDAYVYRRVRSMGLMQGLMMSIPLPSRQQRKLQKKVDYWCDNANAVIAGIMGPDGFGRWDVLVPSVININEREWTASCRLSNADGTNGTVYVAHAPNHRGFKGSEFVIEAIRQLQEEGLKVELILIEKKPNAEVKRIFNQDADILVEQLVCPGHGLNALEGMASALPVVCNLEDDNYLMPMRRWSYFEQCPLVSASPESVKSVLRKLIVSPSLRKDLGAAGREYVEKYHGISAAQFFYGKVIDYVYGREETLSALFHPLLSARVLELGRIDHPLKSSRLPD</sequence>
<gene>
    <name evidence="2" type="ORF">SAMN04490194_5310</name>
</gene>
<feature type="transmembrane region" description="Helical" evidence="1">
    <location>
        <begin position="14"/>
        <end position="35"/>
    </location>
</feature>
<protein>
    <submittedName>
        <fullName evidence="2">Glycosyltransferase involved in cell wall bisynthesis</fullName>
    </submittedName>
</protein>
<evidence type="ECO:0000313" key="3">
    <source>
        <dbReference type="Proteomes" id="UP000198985"/>
    </source>
</evidence>
<dbReference type="EMBL" id="FNTY01000002">
    <property type="protein sequence ID" value="SEE94656.1"/>
    <property type="molecule type" value="Genomic_DNA"/>
</dbReference>
<evidence type="ECO:0000313" key="2">
    <source>
        <dbReference type="EMBL" id="SEE94656.1"/>
    </source>
</evidence>
<dbReference type="GO" id="GO:0016740">
    <property type="term" value="F:transferase activity"/>
    <property type="evidence" value="ECO:0007669"/>
    <property type="project" value="UniProtKB-KW"/>
</dbReference>
<accession>A0A1H5MZH8</accession>
<dbReference type="Proteomes" id="UP000198985">
    <property type="component" value="Unassembled WGS sequence"/>
</dbReference>
<keyword evidence="1" id="KW-0812">Transmembrane</keyword>